<name>A0AAD4WAY5_PRUDU</name>
<dbReference type="AlphaFoldDB" id="A0AAD4WAY5"/>
<sequence>MDTFDQLRYQRRMGPEGRLKGIGVRKVSSTASSKKKIKSHGYLGSIEKPKAHGSERRLRGIRVRKLRNRWRMGLEGRLRGIGVRKVSSSSSAKTLT</sequence>
<feature type="region of interest" description="Disordered" evidence="1">
    <location>
        <begin position="1"/>
        <end position="51"/>
    </location>
</feature>
<evidence type="ECO:0000313" key="2">
    <source>
        <dbReference type="EMBL" id="KAI5339244.1"/>
    </source>
</evidence>
<proteinExistence type="predicted"/>
<protein>
    <submittedName>
        <fullName evidence="2">Uncharacterized protein</fullName>
    </submittedName>
</protein>
<dbReference type="Proteomes" id="UP001054821">
    <property type="component" value="Chromosome 3"/>
</dbReference>
<gene>
    <name evidence="2" type="ORF">L3X38_018516</name>
</gene>
<dbReference type="EMBL" id="JAJFAZ020000003">
    <property type="protein sequence ID" value="KAI5339244.1"/>
    <property type="molecule type" value="Genomic_DNA"/>
</dbReference>
<organism evidence="2 3">
    <name type="scientific">Prunus dulcis</name>
    <name type="common">Almond</name>
    <name type="synonym">Amygdalus dulcis</name>
    <dbReference type="NCBI Taxonomy" id="3755"/>
    <lineage>
        <taxon>Eukaryota</taxon>
        <taxon>Viridiplantae</taxon>
        <taxon>Streptophyta</taxon>
        <taxon>Embryophyta</taxon>
        <taxon>Tracheophyta</taxon>
        <taxon>Spermatophyta</taxon>
        <taxon>Magnoliopsida</taxon>
        <taxon>eudicotyledons</taxon>
        <taxon>Gunneridae</taxon>
        <taxon>Pentapetalae</taxon>
        <taxon>rosids</taxon>
        <taxon>fabids</taxon>
        <taxon>Rosales</taxon>
        <taxon>Rosaceae</taxon>
        <taxon>Amygdaloideae</taxon>
        <taxon>Amygdaleae</taxon>
        <taxon>Prunus</taxon>
    </lineage>
</organism>
<accession>A0AAD4WAY5</accession>
<keyword evidence="3" id="KW-1185">Reference proteome</keyword>
<evidence type="ECO:0000313" key="3">
    <source>
        <dbReference type="Proteomes" id="UP001054821"/>
    </source>
</evidence>
<reference evidence="2 3" key="1">
    <citation type="journal article" date="2022" name="G3 (Bethesda)">
        <title>Whole-genome sequence and methylome profiling of the almond [Prunus dulcis (Mill.) D.A. Webb] cultivar 'Nonpareil'.</title>
        <authorList>
            <person name="D'Amico-Willman K.M."/>
            <person name="Ouma W.Z."/>
            <person name="Meulia T."/>
            <person name="Sideli G.M."/>
            <person name="Gradziel T.M."/>
            <person name="Fresnedo-Ramirez J."/>
        </authorList>
    </citation>
    <scope>NUCLEOTIDE SEQUENCE [LARGE SCALE GENOMIC DNA]</scope>
    <source>
        <strain evidence="2">Clone GOH B32 T37-40</strain>
    </source>
</reference>
<comment type="caution">
    <text evidence="2">The sequence shown here is derived from an EMBL/GenBank/DDBJ whole genome shotgun (WGS) entry which is preliminary data.</text>
</comment>
<evidence type="ECO:0000256" key="1">
    <source>
        <dbReference type="SAM" id="MobiDB-lite"/>
    </source>
</evidence>